<dbReference type="Proteomes" id="UP000193648">
    <property type="component" value="Unassembled WGS sequence"/>
</dbReference>
<keyword evidence="1" id="KW-0732">Signal</keyword>
<accession>A0A1Y2H1I1</accession>
<dbReference type="AlphaFoldDB" id="A0A1Y2H1I1"/>
<evidence type="ECO:0000313" key="2">
    <source>
        <dbReference type="EMBL" id="ORZ27861.1"/>
    </source>
</evidence>
<feature type="chain" id="PRO_5012824637" description="Pectin lyase fold/virulence factor" evidence="1">
    <location>
        <begin position="22"/>
        <end position="302"/>
    </location>
</feature>
<evidence type="ECO:0000313" key="3">
    <source>
        <dbReference type="Proteomes" id="UP000193648"/>
    </source>
</evidence>
<evidence type="ECO:0008006" key="4">
    <source>
        <dbReference type="Google" id="ProtNLM"/>
    </source>
</evidence>
<comment type="caution">
    <text evidence="2">The sequence shown here is derived from an EMBL/GenBank/DDBJ whole genome shotgun (WGS) entry which is preliminary data.</text>
</comment>
<dbReference type="OrthoDB" id="2345678at2759"/>
<dbReference type="InParanoid" id="A0A1Y2H1I1"/>
<reference evidence="2 3" key="1">
    <citation type="submission" date="2016-07" db="EMBL/GenBank/DDBJ databases">
        <title>Pervasive Adenine N6-methylation of Active Genes in Fungi.</title>
        <authorList>
            <consortium name="DOE Joint Genome Institute"/>
            <person name="Mondo S.J."/>
            <person name="Dannebaum R.O."/>
            <person name="Kuo R.C."/>
            <person name="Labutti K."/>
            <person name="Haridas S."/>
            <person name="Kuo A."/>
            <person name="Salamov A."/>
            <person name="Ahrendt S.R."/>
            <person name="Lipzen A."/>
            <person name="Sullivan W."/>
            <person name="Andreopoulos W.B."/>
            <person name="Clum A."/>
            <person name="Lindquist E."/>
            <person name="Daum C."/>
            <person name="Ramamoorthy G.K."/>
            <person name="Gryganskyi A."/>
            <person name="Culley D."/>
            <person name="Magnuson J.K."/>
            <person name="James T.Y."/>
            <person name="O'Malley M.A."/>
            <person name="Stajich J.E."/>
            <person name="Spatafora J.W."/>
            <person name="Visel A."/>
            <person name="Grigoriev I.V."/>
        </authorList>
    </citation>
    <scope>NUCLEOTIDE SEQUENCE [LARGE SCALE GENOMIC DNA]</scope>
    <source>
        <strain evidence="2 3">NRRL 3116</strain>
    </source>
</reference>
<name>A0A1Y2H1I1_9FUNG</name>
<protein>
    <recommendedName>
        <fullName evidence="4">Pectin lyase fold/virulence factor</fullName>
    </recommendedName>
</protein>
<dbReference type="EMBL" id="MCFF01000003">
    <property type="protein sequence ID" value="ORZ27861.1"/>
    <property type="molecule type" value="Genomic_DNA"/>
</dbReference>
<proteinExistence type="predicted"/>
<feature type="signal peptide" evidence="1">
    <location>
        <begin position="1"/>
        <end position="21"/>
    </location>
</feature>
<evidence type="ECO:0000256" key="1">
    <source>
        <dbReference type="SAM" id="SignalP"/>
    </source>
</evidence>
<dbReference type="GeneID" id="33569321"/>
<keyword evidence="3" id="KW-1185">Reference proteome</keyword>
<organism evidence="2 3">
    <name type="scientific">Lobosporangium transversale</name>
    <dbReference type="NCBI Taxonomy" id="64571"/>
    <lineage>
        <taxon>Eukaryota</taxon>
        <taxon>Fungi</taxon>
        <taxon>Fungi incertae sedis</taxon>
        <taxon>Mucoromycota</taxon>
        <taxon>Mortierellomycotina</taxon>
        <taxon>Mortierellomycetes</taxon>
        <taxon>Mortierellales</taxon>
        <taxon>Mortierellaceae</taxon>
        <taxon>Lobosporangium</taxon>
    </lineage>
</organism>
<sequence length="302" mass="32974">MLFKSAKVALAIALLGTPALAISLETVGTVIGKAFDLYSLISAEKSKTAITARGVLASVDFSGGSSLGVCYHGGGGGGCTWLSTDPSLTGNGECWQSGKTAMKKKSMGSGFRNTVIEVHAEKHALCIDHLSFSYGSGDMHPYDEKIIVTGDMTYECGHHWAYNTHSTGNYQHKCMFIGNIGWLQFKNTYSFNVEKLRTFRQSMTSGVMHDASKGYDAMKDVCKGMSSWKRDSLPGTYNRCDLYDVLTPRNKVSNARYDGKIPKIKKVKVSMEQHKANLKSNPNYVGNPVIDGVVEVEVYDSE</sequence>
<dbReference type="RefSeq" id="XP_021885564.1">
    <property type="nucleotide sequence ID" value="XM_022027478.1"/>
</dbReference>
<gene>
    <name evidence="2" type="ORF">BCR41DRAFT_383551</name>
</gene>